<evidence type="ECO:0000256" key="4">
    <source>
        <dbReference type="ARBA" id="ARBA00022927"/>
    </source>
</evidence>
<sequence length="178" mass="20293">MPHLSPGGTVTEADLRASMLSAVEDKMKRRLRETFAQAQAEMDVLTKTQKDLTAGKQKLEIIIAELEKERDEIEKNITLLKDKDKEVKDAIQKMESNESLSVDEAVVTTTPLYRQLVDAFAEEQAIEDAIYYLGEALRKNVIELESFLKRVRELSRKQFMLRATIQKCREKAGLPPLV</sequence>
<protein>
    <recommendedName>
        <fullName evidence="7">SB domain-containing protein</fullName>
    </recommendedName>
</protein>
<comment type="subcellular location">
    <subcellularLocation>
        <location evidence="1">Endosome</location>
    </subcellularLocation>
</comment>
<evidence type="ECO:0000313" key="8">
    <source>
        <dbReference type="EMBL" id="CAL1543791.1"/>
    </source>
</evidence>
<dbReference type="AlphaFoldDB" id="A0AAV2IDP4"/>
<feature type="domain" description="SB" evidence="7">
    <location>
        <begin position="110"/>
        <end position="178"/>
    </location>
</feature>
<evidence type="ECO:0000256" key="5">
    <source>
        <dbReference type="PROSITE-ProRule" id="PRU00644"/>
    </source>
</evidence>
<dbReference type="SUPFAM" id="SSF140111">
    <property type="entry name" value="Endosomal sorting complex assembly domain"/>
    <property type="match status" value="1"/>
</dbReference>
<name>A0AAV2IDP4_LYMST</name>
<feature type="coiled-coil region" evidence="6">
    <location>
        <begin position="28"/>
        <end position="83"/>
    </location>
</feature>
<dbReference type="GO" id="GO:0000813">
    <property type="term" value="C:ESCRT I complex"/>
    <property type="evidence" value="ECO:0007669"/>
    <property type="project" value="TreeGrafter"/>
</dbReference>
<keyword evidence="6" id="KW-0175">Coiled coil</keyword>
<accession>A0AAV2IDP4</accession>
<gene>
    <name evidence="8" type="ORF">GSLYS_00017304001</name>
</gene>
<dbReference type="Proteomes" id="UP001497497">
    <property type="component" value="Unassembled WGS sequence"/>
</dbReference>
<dbReference type="PANTHER" id="PTHR23306">
    <property type="entry name" value="TUMOR SUSCEPTIBILITY GENE 101 PROTEIN-RELATED"/>
    <property type="match status" value="1"/>
</dbReference>
<dbReference type="GO" id="GO:0008333">
    <property type="term" value="P:endosome to lysosome transport"/>
    <property type="evidence" value="ECO:0007669"/>
    <property type="project" value="TreeGrafter"/>
</dbReference>
<dbReference type="InterPro" id="IPR037202">
    <property type="entry name" value="ESCRT_assembly_dom"/>
</dbReference>
<evidence type="ECO:0000256" key="3">
    <source>
        <dbReference type="ARBA" id="ARBA00022753"/>
    </source>
</evidence>
<keyword evidence="9" id="KW-1185">Reference proteome</keyword>
<dbReference type="InterPro" id="IPR017916">
    <property type="entry name" value="SB_dom"/>
</dbReference>
<dbReference type="Gene3D" id="6.10.140.820">
    <property type="match status" value="1"/>
</dbReference>
<evidence type="ECO:0000259" key="7">
    <source>
        <dbReference type="PROSITE" id="PS51312"/>
    </source>
</evidence>
<dbReference type="Pfam" id="PF09454">
    <property type="entry name" value="Vps23_core"/>
    <property type="match status" value="1"/>
</dbReference>
<evidence type="ECO:0000256" key="2">
    <source>
        <dbReference type="ARBA" id="ARBA00022448"/>
    </source>
</evidence>
<dbReference type="InterPro" id="IPR052070">
    <property type="entry name" value="ESCRT-I_UEV_domain"/>
</dbReference>
<organism evidence="8 9">
    <name type="scientific">Lymnaea stagnalis</name>
    <name type="common">Great pond snail</name>
    <name type="synonym">Helix stagnalis</name>
    <dbReference type="NCBI Taxonomy" id="6523"/>
    <lineage>
        <taxon>Eukaryota</taxon>
        <taxon>Metazoa</taxon>
        <taxon>Spiralia</taxon>
        <taxon>Lophotrochozoa</taxon>
        <taxon>Mollusca</taxon>
        <taxon>Gastropoda</taxon>
        <taxon>Heterobranchia</taxon>
        <taxon>Euthyneura</taxon>
        <taxon>Panpulmonata</taxon>
        <taxon>Hygrophila</taxon>
        <taxon>Lymnaeoidea</taxon>
        <taxon>Lymnaeidae</taxon>
        <taxon>Lymnaea</taxon>
    </lineage>
</organism>
<reference evidence="8 9" key="1">
    <citation type="submission" date="2024-04" db="EMBL/GenBank/DDBJ databases">
        <authorList>
            <consortium name="Genoscope - CEA"/>
            <person name="William W."/>
        </authorList>
    </citation>
    <scope>NUCLEOTIDE SEQUENCE [LARGE SCALE GENOMIC DNA]</scope>
</reference>
<keyword evidence="4 5" id="KW-0653">Protein transport</keyword>
<dbReference type="PROSITE" id="PS51312">
    <property type="entry name" value="SB"/>
    <property type="match status" value="1"/>
</dbReference>
<evidence type="ECO:0000256" key="1">
    <source>
        <dbReference type="ARBA" id="ARBA00004177"/>
    </source>
</evidence>
<comment type="caution">
    <text evidence="8">The sequence shown here is derived from an EMBL/GenBank/DDBJ whole genome shotgun (WGS) entry which is preliminary data.</text>
</comment>
<dbReference type="GO" id="GO:0015031">
    <property type="term" value="P:protein transport"/>
    <property type="evidence" value="ECO:0007669"/>
    <property type="project" value="UniProtKB-UniRule"/>
</dbReference>
<evidence type="ECO:0000313" key="9">
    <source>
        <dbReference type="Proteomes" id="UP001497497"/>
    </source>
</evidence>
<evidence type="ECO:0000256" key="6">
    <source>
        <dbReference type="SAM" id="Coils"/>
    </source>
</evidence>
<proteinExistence type="predicted"/>
<dbReference type="EMBL" id="CAXITT010000575">
    <property type="protein sequence ID" value="CAL1543791.1"/>
    <property type="molecule type" value="Genomic_DNA"/>
</dbReference>
<dbReference type="Gene3D" id="6.10.250.370">
    <property type="match status" value="1"/>
</dbReference>
<dbReference type="PANTHER" id="PTHR23306:SF3">
    <property type="entry name" value="TUMOR SUPPRESSOR PROTEIN 101"/>
    <property type="match status" value="1"/>
</dbReference>
<keyword evidence="3" id="KW-0967">Endosome</keyword>
<dbReference type="GO" id="GO:0043130">
    <property type="term" value="F:ubiquitin binding"/>
    <property type="evidence" value="ECO:0007669"/>
    <property type="project" value="TreeGrafter"/>
</dbReference>
<keyword evidence="2 5" id="KW-0813">Transport</keyword>